<dbReference type="NCBIfam" id="TIGR00163">
    <property type="entry name" value="PS_decarb"/>
    <property type="match status" value="1"/>
</dbReference>
<feature type="active site" description="Schiff-base intermediate with substrate; via pyruvic acid; for decarboxylase activity" evidence="12">
    <location>
        <position position="262"/>
    </location>
</feature>
<evidence type="ECO:0000256" key="11">
    <source>
        <dbReference type="ARBA" id="ARBA00023317"/>
    </source>
</evidence>
<comment type="pathway">
    <text evidence="1">Lipid metabolism.</text>
</comment>
<dbReference type="GO" id="GO:0005886">
    <property type="term" value="C:plasma membrane"/>
    <property type="evidence" value="ECO:0007669"/>
    <property type="project" value="UniProtKB-SubCell"/>
</dbReference>
<accession>A0AAE3HID9</accession>
<feature type="site" description="Cleavage (non-hydrolytic); by autocatalysis" evidence="12">
    <location>
        <begin position="261"/>
        <end position="262"/>
    </location>
</feature>
<dbReference type="PANTHER" id="PTHR10067:SF6">
    <property type="entry name" value="PHOSPHATIDYLSERINE DECARBOXYLASE PROENZYME, MITOCHONDRIAL"/>
    <property type="match status" value="1"/>
</dbReference>
<comment type="pathway">
    <text evidence="12">Phospholipid metabolism; phosphatidylethanolamine biosynthesis; phosphatidylethanolamine from CDP-diacylglycerol: step 2/2.</text>
</comment>
<keyword evidence="11 12" id="KW-0670">Pyruvate</keyword>
<feature type="modified residue" description="Pyruvic acid (Ser); by autocatalysis" evidence="12">
    <location>
        <position position="262"/>
    </location>
</feature>
<evidence type="ECO:0000313" key="13">
    <source>
        <dbReference type="EMBL" id="MCS3902916.1"/>
    </source>
</evidence>
<gene>
    <name evidence="12" type="primary">psd</name>
    <name evidence="13" type="ORF">J2T55_000924</name>
</gene>
<comment type="catalytic activity">
    <reaction evidence="12">
        <text>a 1,2-diacyl-sn-glycero-3-phospho-L-serine + H(+) = a 1,2-diacyl-sn-glycero-3-phosphoethanolamine + CO2</text>
        <dbReference type="Rhea" id="RHEA:20828"/>
        <dbReference type="ChEBI" id="CHEBI:15378"/>
        <dbReference type="ChEBI" id="CHEBI:16526"/>
        <dbReference type="ChEBI" id="CHEBI:57262"/>
        <dbReference type="ChEBI" id="CHEBI:64612"/>
        <dbReference type="EC" id="4.1.1.65"/>
    </reaction>
</comment>
<dbReference type="GO" id="GO:0004609">
    <property type="term" value="F:phosphatidylserine decarboxylase activity"/>
    <property type="evidence" value="ECO:0007669"/>
    <property type="project" value="UniProtKB-UniRule"/>
</dbReference>
<keyword evidence="3 12" id="KW-0444">Lipid biosynthesis</keyword>
<dbReference type="PANTHER" id="PTHR10067">
    <property type="entry name" value="PHOSPHATIDYLSERINE DECARBOXYLASE"/>
    <property type="match status" value="1"/>
</dbReference>
<evidence type="ECO:0000256" key="4">
    <source>
        <dbReference type="ARBA" id="ARBA00022793"/>
    </source>
</evidence>
<keyword evidence="8 12" id="KW-0594">Phospholipid biosynthesis</keyword>
<comment type="cofactor">
    <cofactor evidence="12">
        <name>pyruvate</name>
        <dbReference type="ChEBI" id="CHEBI:15361"/>
    </cofactor>
    <text evidence="12">Binds 1 pyruvoyl group covalently per subunit.</text>
</comment>
<keyword evidence="7 12" id="KW-0865">Zymogen</keyword>
<feature type="chain" id="PRO_5041752066" description="Phosphatidylserine decarboxylase beta chain" evidence="12">
    <location>
        <begin position="1"/>
        <end position="261"/>
    </location>
</feature>
<feature type="chain" id="PRO_5041752067" description="Phosphatidylserine decarboxylase alpha chain" evidence="12">
    <location>
        <begin position="262"/>
        <end position="305"/>
    </location>
</feature>
<name>A0AAE3HID9_9GAMM</name>
<keyword evidence="9 12" id="KW-0456">Lyase</keyword>
<evidence type="ECO:0000313" key="14">
    <source>
        <dbReference type="Proteomes" id="UP001204445"/>
    </source>
</evidence>
<keyword evidence="2 12" id="KW-1003">Cell membrane</keyword>
<comment type="caution">
    <text evidence="13">The sequence shown here is derived from an EMBL/GenBank/DDBJ whole genome shotgun (WGS) entry which is preliminary data.</text>
</comment>
<evidence type="ECO:0000256" key="10">
    <source>
        <dbReference type="ARBA" id="ARBA00023264"/>
    </source>
</evidence>
<organism evidence="13 14">
    <name type="scientific">Methylohalomonas lacus</name>
    <dbReference type="NCBI Taxonomy" id="398773"/>
    <lineage>
        <taxon>Bacteria</taxon>
        <taxon>Pseudomonadati</taxon>
        <taxon>Pseudomonadota</taxon>
        <taxon>Gammaproteobacteria</taxon>
        <taxon>Methylohalomonadales</taxon>
        <taxon>Methylohalomonadaceae</taxon>
        <taxon>Methylohalomonas</taxon>
    </lineage>
</organism>
<dbReference type="AlphaFoldDB" id="A0AAE3HID9"/>
<evidence type="ECO:0000256" key="5">
    <source>
        <dbReference type="ARBA" id="ARBA00023098"/>
    </source>
</evidence>
<evidence type="ECO:0000256" key="3">
    <source>
        <dbReference type="ARBA" id="ARBA00022516"/>
    </source>
</evidence>
<dbReference type="EMBL" id="JANUCT010000005">
    <property type="protein sequence ID" value="MCS3902916.1"/>
    <property type="molecule type" value="Genomic_DNA"/>
</dbReference>
<dbReference type="InterPro" id="IPR033177">
    <property type="entry name" value="PSD-B"/>
</dbReference>
<dbReference type="GO" id="GO:0006646">
    <property type="term" value="P:phosphatidylethanolamine biosynthetic process"/>
    <property type="evidence" value="ECO:0007669"/>
    <property type="project" value="UniProtKB-UniRule"/>
</dbReference>
<keyword evidence="4 12" id="KW-0210">Decarboxylase</keyword>
<comment type="function">
    <text evidence="12">Catalyzes the formation of phosphatidylethanolamine (PtdEtn) from phosphatidylserine (PtdSer).</text>
</comment>
<evidence type="ECO:0000256" key="6">
    <source>
        <dbReference type="ARBA" id="ARBA00023136"/>
    </source>
</evidence>
<comment type="subunit">
    <text evidence="12">Heterodimer of a large membrane-associated beta subunit and a small pyruvoyl-containing alpha subunit.</text>
</comment>
<protein>
    <recommendedName>
        <fullName evidence="12">Phosphatidylserine decarboxylase proenzyme</fullName>
        <ecNumber evidence="12">4.1.1.65</ecNumber>
    </recommendedName>
    <component>
        <recommendedName>
            <fullName evidence="12">Phosphatidylserine decarboxylase alpha chain</fullName>
        </recommendedName>
    </component>
    <component>
        <recommendedName>
            <fullName evidence="12">Phosphatidylserine decarboxylase beta chain</fullName>
        </recommendedName>
    </component>
</protein>
<evidence type="ECO:0000256" key="9">
    <source>
        <dbReference type="ARBA" id="ARBA00023239"/>
    </source>
</evidence>
<keyword evidence="5 12" id="KW-0443">Lipid metabolism</keyword>
<comment type="similarity">
    <text evidence="12">Belongs to the phosphatidylserine decarboxylase family. PSD-B subfamily. Prokaryotic type I sub-subfamily.</text>
</comment>
<dbReference type="Proteomes" id="UP001204445">
    <property type="component" value="Unassembled WGS sequence"/>
</dbReference>
<evidence type="ECO:0000256" key="1">
    <source>
        <dbReference type="ARBA" id="ARBA00005189"/>
    </source>
</evidence>
<dbReference type="Pfam" id="PF02666">
    <property type="entry name" value="PS_Dcarbxylase"/>
    <property type="match status" value="1"/>
</dbReference>
<dbReference type="HAMAP" id="MF_00662">
    <property type="entry name" value="PS_decarb_PSD_B_type1"/>
    <property type="match status" value="1"/>
</dbReference>
<feature type="active site" description="Charge relay system; for autoendoproteolytic cleavage activity" evidence="12">
    <location>
        <position position="159"/>
    </location>
</feature>
<keyword evidence="14" id="KW-1185">Reference proteome</keyword>
<dbReference type="InterPro" id="IPR033178">
    <property type="entry name" value="PSD_type1_pro"/>
</dbReference>
<evidence type="ECO:0000256" key="8">
    <source>
        <dbReference type="ARBA" id="ARBA00023209"/>
    </source>
</evidence>
<proteinExistence type="inferred from homology"/>
<dbReference type="EC" id="4.1.1.65" evidence="12"/>
<keyword evidence="6 12" id="KW-0472">Membrane</keyword>
<dbReference type="InterPro" id="IPR003817">
    <property type="entry name" value="PS_Dcarbxylase"/>
</dbReference>
<feature type="active site" description="Charge relay system; for autoendoproteolytic cleavage activity" evidence="12">
    <location>
        <position position="102"/>
    </location>
</feature>
<feature type="active site" description="Charge relay system; for autoendoproteolytic cleavage activity" evidence="12">
    <location>
        <position position="262"/>
    </location>
</feature>
<keyword evidence="10 12" id="KW-1208">Phospholipid metabolism</keyword>
<reference evidence="13" key="1">
    <citation type="submission" date="2022-08" db="EMBL/GenBank/DDBJ databases">
        <title>Genomic Encyclopedia of Type Strains, Phase III (KMG-III): the genomes of soil and plant-associated and newly described type strains.</title>
        <authorList>
            <person name="Whitman W."/>
        </authorList>
    </citation>
    <scope>NUCLEOTIDE SEQUENCE</scope>
    <source>
        <strain evidence="13">HMT 1</strain>
    </source>
</reference>
<comment type="subcellular location">
    <subcellularLocation>
        <location evidence="12">Cell membrane</location>
        <topology evidence="12">Peripheral membrane protein</topology>
    </subcellularLocation>
</comment>
<evidence type="ECO:0000256" key="2">
    <source>
        <dbReference type="ARBA" id="ARBA00022475"/>
    </source>
</evidence>
<evidence type="ECO:0000256" key="7">
    <source>
        <dbReference type="ARBA" id="ARBA00023145"/>
    </source>
</evidence>
<sequence>MPVDVSPPAGMDRRSRCFNRLQSWLPQQWLSRLMYHATRWTWQPWKNWQINWFIRRYGVNMAEAEQPQARAYPHFNAFFTRALRPGVRPMPDDTQALVSPVDGRISQIGTIHGNRLIQAKGHDYTVEQLLAADAQLAGRFQNGGFVTIYLAPRDYHRIHMPCDGRLERMIHVPGRRFAVNETSAAGIPGLFARNERLVNIFTTPAGPLALVMVGALFVGSMETVWTDTLAARASGELGDYDYHNARIHLRRGAEMGRFNMGSTVILLTGWQQVEWLTAVQPGRPMHFGQTLGRLLNADDPLTQPA</sequence>
<comment type="PTM">
    <text evidence="12">Is synthesized initially as an inactive proenzyme. Formation of the active enzyme involves a self-maturation process in which the active site pyruvoyl group is generated from an internal serine residue via an autocatalytic post-translational modification. Two non-identical subunits are generated from the proenzyme in this reaction, and the pyruvate is formed at the N-terminus of the alpha chain, which is derived from the carboxyl end of the proenzyme. The autoendoproteolytic cleavage occurs by a canonical serine protease mechanism, in which the side chain hydroxyl group of the serine supplies its oxygen atom to form the C-terminus of the beta chain, while the remainder of the serine residue undergoes an oxidative deamination to produce ammonia and the pyruvoyl prosthetic group on the alpha chain. During this reaction, the Ser that is part of the protease active site of the proenzyme becomes the pyruvoyl prosthetic group, which constitutes an essential element of the active site of the mature decarboxylase.</text>
</comment>
<evidence type="ECO:0000256" key="12">
    <source>
        <dbReference type="HAMAP-Rule" id="MF_00662"/>
    </source>
</evidence>